<evidence type="ECO:0000256" key="4">
    <source>
        <dbReference type="ARBA" id="ARBA00022695"/>
    </source>
</evidence>
<dbReference type="Gene3D" id="4.10.860.120">
    <property type="entry name" value="RNA polymerase II, clamp domain"/>
    <property type="match status" value="1"/>
</dbReference>
<evidence type="ECO:0000313" key="6">
    <source>
        <dbReference type="EMBL" id="TVU19006.1"/>
    </source>
</evidence>
<dbReference type="GO" id="GO:0000428">
    <property type="term" value="C:DNA-directed RNA polymerase complex"/>
    <property type="evidence" value="ECO:0007669"/>
    <property type="project" value="UniProtKB-KW"/>
</dbReference>
<dbReference type="OrthoDB" id="1720108at2759"/>
<feature type="non-terminal residue" evidence="6">
    <location>
        <position position="238"/>
    </location>
</feature>
<dbReference type="Proteomes" id="UP000324897">
    <property type="component" value="Chromosome 7"/>
</dbReference>
<keyword evidence="5" id="KW-0804">Transcription</keyword>
<feature type="non-terminal residue" evidence="6">
    <location>
        <position position="1"/>
    </location>
</feature>
<dbReference type="PANTHER" id="PTHR19376">
    <property type="entry name" value="DNA-DIRECTED RNA POLYMERASE"/>
    <property type="match status" value="1"/>
</dbReference>
<protein>
    <recommendedName>
        <fullName evidence="1">DNA-directed RNA polymerase</fullName>
        <ecNumber evidence="1">2.7.7.6</ecNumber>
    </recommendedName>
</protein>
<dbReference type="InterPro" id="IPR044893">
    <property type="entry name" value="RNA_pol_Rpb1_clamp_domain"/>
</dbReference>
<dbReference type="GO" id="GO:0003899">
    <property type="term" value="F:DNA-directed RNA polymerase activity"/>
    <property type="evidence" value="ECO:0007669"/>
    <property type="project" value="UniProtKB-EC"/>
</dbReference>
<dbReference type="AlphaFoldDB" id="A0A5J9U601"/>
<name>A0A5J9U601_9POAL</name>
<proteinExistence type="predicted"/>
<dbReference type="Gramene" id="TVU19006">
    <property type="protein sequence ID" value="TVU19006"/>
    <property type="gene ID" value="EJB05_35129"/>
</dbReference>
<dbReference type="EMBL" id="RWGY01000029">
    <property type="protein sequence ID" value="TVU19006.1"/>
    <property type="molecule type" value="Genomic_DNA"/>
</dbReference>
<comment type="caution">
    <text evidence="6">The sequence shown here is derived from an EMBL/GenBank/DDBJ whole genome shotgun (WGS) entry which is preliminary data.</text>
</comment>
<gene>
    <name evidence="6" type="ORF">EJB05_35129</name>
</gene>
<keyword evidence="7" id="KW-1185">Reference proteome</keyword>
<keyword evidence="4" id="KW-0548">Nucleotidyltransferase</keyword>
<dbReference type="InterPro" id="IPR045867">
    <property type="entry name" value="DNA-dir_RpoC_beta_prime"/>
</dbReference>
<dbReference type="SUPFAM" id="SSF64484">
    <property type="entry name" value="beta and beta-prime subunits of DNA dependent RNA-polymerase"/>
    <property type="match status" value="1"/>
</dbReference>
<accession>A0A5J9U601</accession>
<evidence type="ECO:0000256" key="2">
    <source>
        <dbReference type="ARBA" id="ARBA00022478"/>
    </source>
</evidence>
<evidence type="ECO:0000256" key="3">
    <source>
        <dbReference type="ARBA" id="ARBA00022679"/>
    </source>
</evidence>
<evidence type="ECO:0000256" key="1">
    <source>
        <dbReference type="ARBA" id="ARBA00012418"/>
    </source>
</evidence>
<reference evidence="6 7" key="1">
    <citation type="journal article" date="2019" name="Sci. Rep.">
        <title>A high-quality genome of Eragrostis curvula grass provides insights into Poaceae evolution and supports new strategies to enhance forage quality.</title>
        <authorList>
            <person name="Carballo J."/>
            <person name="Santos B.A.C.M."/>
            <person name="Zappacosta D."/>
            <person name="Garbus I."/>
            <person name="Selva J.P."/>
            <person name="Gallo C.A."/>
            <person name="Diaz A."/>
            <person name="Albertini E."/>
            <person name="Caccamo M."/>
            <person name="Echenique V."/>
        </authorList>
    </citation>
    <scope>NUCLEOTIDE SEQUENCE [LARGE SCALE GENOMIC DNA]</scope>
    <source>
        <strain evidence="7">cv. Victoria</strain>
        <tissue evidence="6">Leaf</tissue>
    </source>
</reference>
<organism evidence="6 7">
    <name type="scientific">Eragrostis curvula</name>
    <name type="common">weeping love grass</name>
    <dbReference type="NCBI Taxonomy" id="38414"/>
    <lineage>
        <taxon>Eukaryota</taxon>
        <taxon>Viridiplantae</taxon>
        <taxon>Streptophyta</taxon>
        <taxon>Embryophyta</taxon>
        <taxon>Tracheophyta</taxon>
        <taxon>Spermatophyta</taxon>
        <taxon>Magnoliopsida</taxon>
        <taxon>Liliopsida</taxon>
        <taxon>Poales</taxon>
        <taxon>Poaceae</taxon>
        <taxon>PACMAD clade</taxon>
        <taxon>Chloridoideae</taxon>
        <taxon>Eragrostideae</taxon>
        <taxon>Eragrostidinae</taxon>
        <taxon>Eragrostis</taxon>
    </lineage>
</organism>
<evidence type="ECO:0000313" key="7">
    <source>
        <dbReference type="Proteomes" id="UP000324897"/>
    </source>
</evidence>
<keyword evidence="2" id="KW-0240">DNA-directed RNA polymerase</keyword>
<keyword evidence="3" id="KW-0808">Transferase</keyword>
<evidence type="ECO:0000256" key="5">
    <source>
        <dbReference type="ARBA" id="ARBA00023163"/>
    </source>
</evidence>
<sequence>MEELNHDFDVPLAKLTAVKFDLMTSADMEKMSSISIIEQSDVTSPKLGLPNSSPQCDTCGSQNTRDCDGHFGVAKLAATVHNPYFINEVVQFLNQICPGCLKPKKAHNCNYLAHFDPCLGSEQFASPNIVFLFFLKRLERVPVQASCKYCSNDGAKNYPSVIFKALQSPRVLLSKSTLHRSPSEMERILIVAEAADRVSNRLKNKDSHEFLPQDYWDFVPSENQTQSNITKIVLSPCQ</sequence>
<dbReference type="PANTHER" id="PTHR19376:SF36">
    <property type="entry name" value="DNA-DIRECTED RNA POLYMERASE IV SUBUNIT 1"/>
    <property type="match status" value="1"/>
</dbReference>
<dbReference type="EC" id="2.7.7.6" evidence="1"/>
<dbReference type="GO" id="GO:0006351">
    <property type="term" value="P:DNA-templated transcription"/>
    <property type="evidence" value="ECO:0007669"/>
    <property type="project" value="InterPro"/>
</dbReference>